<accession>A0AAV4XWI4</accession>
<dbReference type="Proteomes" id="UP001054945">
    <property type="component" value="Unassembled WGS sequence"/>
</dbReference>
<evidence type="ECO:0000313" key="1">
    <source>
        <dbReference type="EMBL" id="GIY98339.1"/>
    </source>
</evidence>
<gene>
    <name evidence="1" type="ORF">CEXT_171121</name>
</gene>
<dbReference type="EMBL" id="BPLR01018280">
    <property type="protein sequence ID" value="GIY98339.1"/>
    <property type="molecule type" value="Genomic_DNA"/>
</dbReference>
<keyword evidence="2" id="KW-1185">Reference proteome</keyword>
<dbReference type="AlphaFoldDB" id="A0AAV4XWI4"/>
<sequence length="85" mass="9402">MFEPDDPFSFSSSPTQVRSSTLAEDVQASKESLTAGSCSCEDIWCEGIPFIQFSLNFRSRTHSSNAVLKCLKIIALAFWNDVSAF</sequence>
<organism evidence="1 2">
    <name type="scientific">Caerostris extrusa</name>
    <name type="common">Bark spider</name>
    <name type="synonym">Caerostris bankana</name>
    <dbReference type="NCBI Taxonomy" id="172846"/>
    <lineage>
        <taxon>Eukaryota</taxon>
        <taxon>Metazoa</taxon>
        <taxon>Ecdysozoa</taxon>
        <taxon>Arthropoda</taxon>
        <taxon>Chelicerata</taxon>
        <taxon>Arachnida</taxon>
        <taxon>Araneae</taxon>
        <taxon>Araneomorphae</taxon>
        <taxon>Entelegynae</taxon>
        <taxon>Araneoidea</taxon>
        <taxon>Araneidae</taxon>
        <taxon>Caerostris</taxon>
    </lineage>
</organism>
<protein>
    <submittedName>
        <fullName evidence="1">Uncharacterized protein</fullName>
    </submittedName>
</protein>
<proteinExistence type="predicted"/>
<name>A0AAV4XWI4_CAEEX</name>
<evidence type="ECO:0000313" key="2">
    <source>
        <dbReference type="Proteomes" id="UP001054945"/>
    </source>
</evidence>
<comment type="caution">
    <text evidence="1">The sequence shown here is derived from an EMBL/GenBank/DDBJ whole genome shotgun (WGS) entry which is preliminary data.</text>
</comment>
<reference evidence="1 2" key="1">
    <citation type="submission" date="2021-06" db="EMBL/GenBank/DDBJ databases">
        <title>Caerostris extrusa draft genome.</title>
        <authorList>
            <person name="Kono N."/>
            <person name="Arakawa K."/>
        </authorList>
    </citation>
    <scope>NUCLEOTIDE SEQUENCE [LARGE SCALE GENOMIC DNA]</scope>
</reference>